<dbReference type="InParanoid" id="A0A7N5JML3"/>
<name>A0A7N5JML3_AILME</name>
<reference evidence="7" key="2">
    <citation type="submission" date="2025-08" db="UniProtKB">
        <authorList>
            <consortium name="Ensembl"/>
        </authorList>
    </citation>
    <scope>IDENTIFICATION</scope>
</reference>
<reference evidence="7" key="3">
    <citation type="submission" date="2025-09" db="UniProtKB">
        <authorList>
            <consortium name="Ensembl"/>
        </authorList>
    </citation>
    <scope>IDENTIFICATION</scope>
</reference>
<comment type="subcellular location">
    <subcellularLocation>
        <location evidence="1">Mitochondrion matrix</location>
        <location evidence="1">Mitochondrion nucleoid</location>
    </subcellularLocation>
</comment>
<dbReference type="Ensembl" id="ENSAMET00000047635.1">
    <property type="protein sequence ID" value="ENSAMEP00000027616.1"/>
    <property type="gene ID" value="ENSAMEG00000024531.1"/>
</dbReference>
<evidence type="ECO:0000256" key="1">
    <source>
        <dbReference type="ARBA" id="ARBA00004436"/>
    </source>
</evidence>
<dbReference type="InterPro" id="IPR037698">
    <property type="entry name" value="UQCC2"/>
</dbReference>
<evidence type="ECO:0000256" key="4">
    <source>
        <dbReference type="ARBA" id="ARBA00023271"/>
    </source>
</evidence>
<dbReference type="PANTHER" id="PTHR34260">
    <property type="entry name" value="UBIQUINOL-CYTOCHROME-C REDUCTASE COMPLEX ASSEMBLY FACTOR 2"/>
    <property type="match status" value="1"/>
</dbReference>
<evidence type="ECO:0000256" key="2">
    <source>
        <dbReference type="ARBA" id="ARBA00022946"/>
    </source>
</evidence>
<dbReference type="Proteomes" id="UP000008912">
    <property type="component" value="Unassembled WGS sequence"/>
</dbReference>
<protein>
    <recommendedName>
        <fullName evidence="6">Mitochondrial nucleoid factor 1</fullName>
    </recommendedName>
    <alternativeName>
        <fullName evidence="5">Mitochondrial protein M19</fullName>
    </alternativeName>
</protein>
<evidence type="ECO:0000256" key="5">
    <source>
        <dbReference type="ARBA" id="ARBA00031206"/>
    </source>
</evidence>
<keyword evidence="8" id="KW-1185">Reference proteome</keyword>
<dbReference type="GO" id="GO:0034551">
    <property type="term" value="P:mitochondrial respiratory chain complex III assembly"/>
    <property type="evidence" value="ECO:0007669"/>
    <property type="project" value="TreeGrafter"/>
</dbReference>
<sequence length="95" mass="11217">MFLKSTVVWPKMEVSPCHYYKHKDPCPRDMSFTGLSAEEYRPMLSTDILEEFKEMNKGGRLWKKLQEKFAPSNPKEKRRHGLSRYVAHAPERGVF</sequence>
<dbReference type="PANTHER" id="PTHR34260:SF1">
    <property type="entry name" value="UBIQUINOL-CYTOCHROME-C REDUCTASE COMPLEX ASSEMBLY FACTOR 2"/>
    <property type="match status" value="1"/>
</dbReference>
<evidence type="ECO:0000256" key="6">
    <source>
        <dbReference type="ARBA" id="ARBA00032983"/>
    </source>
</evidence>
<evidence type="ECO:0000313" key="7">
    <source>
        <dbReference type="Ensembl" id="ENSAMEP00000027616.1"/>
    </source>
</evidence>
<reference evidence="7 8" key="1">
    <citation type="journal article" date="2010" name="Nature">
        <title>The sequence and de novo assembly of the giant panda genome.</title>
        <authorList>
            <person name="Li R."/>
            <person name="Fan W."/>
            <person name="Tian G."/>
            <person name="Zhu H."/>
            <person name="He L."/>
            <person name="Cai J."/>
            <person name="Huang Q."/>
            <person name="Cai Q."/>
            <person name="Li B."/>
            <person name="Bai Y."/>
            <person name="Zhang Z."/>
            <person name="Zhang Y."/>
            <person name="Wang W."/>
            <person name="Li J."/>
            <person name="Wei F."/>
            <person name="Li H."/>
            <person name="Jian M."/>
            <person name="Li J."/>
            <person name="Zhang Z."/>
            <person name="Nielsen R."/>
            <person name="Li D."/>
            <person name="Gu W."/>
            <person name="Yang Z."/>
            <person name="Xuan Z."/>
            <person name="Ryder O.A."/>
            <person name="Leung F.C."/>
            <person name="Zhou Y."/>
            <person name="Cao J."/>
            <person name="Sun X."/>
            <person name="Fu Y."/>
            <person name="Fang X."/>
            <person name="Guo X."/>
            <person name="Wang B."/>
            <person name="Hou R."/>
            <person name="Shen F."/>
            <person name="Mu B."/>
            <person name="Ni P."/>
            <person name="Lin R."/>
            <person name="Qian W."/>
            <person name="Wang G."/>
            <person name="Yu C."/>
            <person name="Nie W."/>
            <person name="Wang J."/>
            <person name="Wu Z."/>
            <person name="Liang H."/>
            <person name="Min J."/>
            <person name="Wu Q."/>
            <person name="Cheng S."/>
            <person name="Ruan J."/>
            <person name="Wang M."/>
            <person name="Shi Z."/>
            <person name="Wen M."/>
            <person name="Liu B."/>
            <person name="Ren X."/>
            <person name="Zheng H."/>
            <person name="Dong D."/>
            <person name="Cook K."/>
            <person name="Shan G."/>
            <person name="Zhang H."/>
            <person name="Kosiol C."/>
            <person name="Xie X."/>
            <person name="Lu Z."/>
            <person name="Zheng H."/>
            <person name="Li Y."/>
            <person name="Steiner C.C."/>
            <person name="Lam T.T."/>
            <person name="Lin S."/>
            <person name="Zhang Q."/>
            <person name="Li G."/>
            <person name="Tian J."/>
            <person name="Gong T."/>
            <person name="Liu H."/>
            <person name="Zhang D."/>
            <person name="Fang L."/>
            <person name="Ye C."/>
            <person name="Zhang J."/>
            <person name="Hu W."/>
            <person name="Xu A."/>
            <person name="Ren Y."/>
            <person name="Zhang G."/>
            <person name="Bruford M.W."/>
            <person name="Li Q."/>
            <person name="Ma L."/>
            <person name="Guo Y."/>
            <person name="An N."/>
            <person name="Hu Y."/>
            <person name="Zheng Y."/>
            <person name="Shi Y."/>
            <person name="Li Z."/>
            <person name="Liu Q."/>
            <person name="Chen Y."/>
            <person name="Zhao J."/>
            <person name="Qu N."/>
            <person name="Zhao S."/>
            <person name="Tian F."/>
            <person name="Wang X."/>
            <person name="Wang H."/>
            <person name="Xu L."/>
            <person name="Liu X."/>
            <person name="Vinar T."/>
            <person name="Wang Y."/>
            <person name="Lam T.W."/>
            <person name="Yiu S.M."/>
            <person name="Liu S."/>
            <person name="Zhang H."/>
            <person name="Li D."/>
            <person name="Huang Y."/>
            <person name="Wang X."/>
            <person name="Yang G."/>
            <person name="Jiang Z."/>
            <person name="Wang J."/>
            <person name="Qin N."/>
            <person name="Li L."/>
            <person name="Li J."/>
            <person name="Bolund L."/>
            <person name="Kristiansen K."/>
            <person name="Wong G.K."/>
            <person name="Olson M."/>
            <person name="Zhang X."/>
            <person name="Li S."/>
            <person name="Yang H."/>
            <person name="Wang J."/>
            <person name="Wang J."/>
        </authorList>
    </citation>
    <scope>NUCLEOTIDE SEQUENCE [LARGE SCALE GENOMIC DNA]</scope>
</reference>
<evidence type="ECO:0000313" key="8">
    <source>
        <dbReference type="Proteomes" id="UP000008912"/>
    </source>
</evidence>
<organism evidence="7 8">
    <name type="scientific">Ailuropoda melanoleuca</name>
    <name type="common">Giant panda</name>
    <dbReference type="NCBI Taxonomy" id="9646"/>
    <lineage>
        <taxon>Eukaryota</taxon>
        <taxon>Metazoa</taxon>
        <taxon>Chordata</taxon>
        <taxon>Craniata</taxon>
        <taxon>Vertebrata</taxon>
        <taxon>Euteleostomi</taxon>
        <taxon>Mammalia</taxon>
        <taxon>Eutheria</taxon>
        <taxon>Laurasiatheria</taxon>
        <taxon>Carnivora</taxon>
        <taxon>Caniformia</taxon>
        <taxon>Ursidae</taxon>
        <taxon>Ailuropoda</taxon>
    </lineage>
</organism>
<evidence type="ECO:0000256" key="3">
    <source>
        <dbReference type="ARBA" id="ARBA00023128"/>
    </source>
</evidence>
<dbReference type="AlphaFoldDB" id="A0A7N5JML3"/>
<keyword evidence="3" id="KW-0496">Mitochondrion</keyword>
<keyword evidence="4" id="KW-1135">Mitochondrion nucleoid</keyword>
<keyword evidence="2" id="KW-0809">Transit peptide</keyword>
<proteinExistence type="predicted"/>
<dbReference type="GO" id="GO:0042645">
    <property type="term" value="C:mitochondrial nucleoid"/>
    <property type="evidence" value="ECO:0007669"/>
    <property type="project" value="UniProtKB-SubCell"/>
</dbReference>
<accession>A0A7N5JML3</accession>